<feature type="transmembrane region" description="Helical" evidence="1">
    <location>
        <begin position="134"/>
        <end position="156"/>
    </location>
</feature>
<feature type="transmembrane region" description="Helical" evidence="1">
    <location>
        <begin position="85"/>
        <end position="114"/>
    </location>
</feature>
<comment type="caution">
    <text evidence="2">The sequence shown here is derived from an EMBL/GenBank/DDBJ whole genome shotgun (WGS) entry which is preliminary data.</text>
</comment>
<protein>
    <submittedName>
        <fullName evidence="2">Uncharacterized protein</fullName>
    </submittedName>
</protein>
<evidence type="ECO:0000313" key="2">
    <source>
        <dbReference type="EMBL" id="GAA5342041.1"/>
    </source>
</evidence>
<keyword evidence="1" id="KW-0812">Transmembrane</keyword>
<name>A0ABP9U4Y3_9MICO</name>
<keyword evidence="1" id="KW-1133">Transmembrane helix</keyword>
<sequence>MHVAGWGSLLLPLPSVGWRIAMLAGLDVGFGMSSEFRSSTAAIGYVLGLEVLTLVVAVLGFGLIRPWGEVVPGWVPRLGGRTIPAGLVLIVGGIGCAVLLILIGTVLVKFVLVWTGAEAGWTPDIGMSPGQRALLLTCYIPFFAWPLAIAAALVGYGRRRLGTRRSGDAAVRVPVA</sequence>
<feature type="transmembrane region" description="Helical" evidence="1">
    <location>
        <begin position="41"/>
        <end position="64"/>
    </location>
</feature>
<dbReference type="EMBL" id="BAABNP010000016">
    <property type="protein sequence ID" value="GAA5342041.1"/>
    <property type="molecule type" value="Genomic_DNA"/>
</dbReference>
<gene>
    <name evidence="2" type="ORF">KACC15558_30820</name>
</gene>
<keyword evidence="1" id="KW-0472">Membrane</keyword>
<evidence type="ECO:0000313" key="3">
    <source>
        <dbReference type="Proteomes" id="UP001498935"/>
    </source>
</evidence>
<organism evidence="2 3">
    <name type="scientific">Brevibacterium ammoniilyticum</name>
    <dbReference type="NCBI Taxonomy" id="1046555"/>
    <lineage>
        <taxon>Bacteria</taxon>
        <taxon>Bacillati</taxon>
        <taxon>Actinomycetota</taxon>
        <taxon>Actinomycetes</taxon>
        <taxon>Micrococcales</taxon>
        <taxon>Brevibacteriaceae</taxon>
        <taxon>Brevibacterium</taxon>
    </lineage>
</organism>
<accession>A0ABP9U4Y3</accession>
<evidence type="ECO:0000256" key="1">
    <source>
        <dbReference type="SAM" id="Phobius"/>
    </source>
</evidence>
<keyword evidence="3" id="KW-1185">Reference proteome</keyword>
<proteinExistence type="predicted"/>
<reference evidence="2 3" key="1">
    <citation type="submission" date="2024-02" db="EMBL/GenBank/DDBJ databases">
        <title>Characterization of antibiotic resistant novel bacterial strains and their environmental applications.</title>
        <authorList>
            <person name="Manzoor S."/>
            <person name="Abbas S."/>
            <person name="Arshad M."/>
            <person name="Li W.J."/>
            <person name="Ahmed I."/>
        </authorList>
    </citation>
    <scope>NUCLEOTIDE SEQUENCE [LARGE SCALE GENOMIC DNA]</scope>
    <source>
        <strain evidence="2 3">KACC 15558</strain>
    </source>
</reference>
<dbReference type="Proteomes" id="UP001498935">
    <property type="component" value="Unassembled WGS sequence"/>
</dbReference>